<dbReference type="EC" id="2.5.1.47" evidence="4 12"/>
<protein>
    <recommendedName>
        <fullName evidence="4 12">Cysteine synthase</fullName>
        <ecNumber evidence="4 12">2.5.1.47</ecNumber>
    </recommendedName>
</protein>
<feature type="modified residue" description="N6-(pyridoxal phosphate)lysine" evidence="11">
    <location>
        <position position="46"/>
    </location>
</feature>
<evidence type="ECO:0000256" key="4">
    <source>
        <dbReference type="ARBA" id="ARBA00012681"/>
    </source>
</evidence>
<dbReference type="EMBL" id="DXEW01000025">
    <property type="protein sequence ID" value="HIX50629.1"/>
    <property type="molecule type" value="Genomic_DNA"/>
</dbReference>
<feature type="binding site" evidence="10">
    <location>
        <position position="267"/>
    </location>
    <ligand>
        <name>pyridoxal 5'-phosphate</name>
        <dbReference type="ChEBI" id="CHEBI:597326"/>
    </ligand>
</feature>
<comment type="cofactor">
    <cofactor evidence="1 10 12">
        <name>pyridoxal 5'-phosphate</name>
        <dbReference type="ChEBI" id="CHEBI:597326"/>
    </cofactor>
</comment>
<evidence type="ECO:0000256" key="6">
    <source>
        <dbReference type="ARBA" id="ARBA00022679"/>
    </source>
</evidence>
<organism evidence="14 15">
    <name type="scientific">Candidatus Borkfalkia faecavium</name>
    <dbReference type="NCBI Taxonomy" id="2838508"/>
    <lineage>
        <taxon>Bacteria</taxon>
        <taxon>Bacillati</taxon>
        <taxon>Bacillota</taxon>
        <taxon>Clostridia</taxon>
        <taxon>Christensenellales</taxon>
        <taxon>Christensenellaceae</taxon>
        <taxon>Candidatus Borkfalkia</taxon>
    </lineage>
</organism>
<keyword evidence="7 10" id="KW-0663">Pyridoxal phosphate</keyword>
<dbReference type="PROSITE" id="PS00901">
    <property type="entry name" value="CYS_SYNTHASE"/>
    <property type="match status" value="1"/>
</dbReference>
<evidence type="ECO:0000256" key="5">
    <source>
        <dbReference type="ARBA" id="ARBA00022605"/>
    </source>
</evidence>
<comment type="pathway">
    <text evidence="2">Amino-acid biosynthesis; L-cysteine biosynthesis; L-cysteine from L-serine: step 2/2.</text>
</comment>
<name>A0A9D1W1G3_9FIRM</name>
<dbReference type="InterPro" id="IPR005856">
    <property type="entry name" value="Cys_synth"/>
</dbReference>
<evidence type="ECO:0000256" key="8">
    <source>
        <dbReference type="ARBA" id="ARBA00023192"/>
    </source>
</evidence>
<dbReference type="Pfam" id="PF00291">
    <property type="entry name" value="PALP"/>
    <property type="match status" value="1"/>
</dbReference>
<keyword evidence="8 12" id="KW-0198">Cysteine biosynthesis</keyword>
<feature type="binding site" evidence="10">
    <location>
        <begin position="179"/>
        <end position="183"/>
    </location>
    <ligand>
        <name>pyridoxal 5'-phosphate</name>
        <dbReference type="ChEBI" id="CHEBI:597326"/>
    </ligand>
</feature>
<keyword evidence="6 12" id="KW-0808">Transferase</keyword>
<evidence type="ECO:0000313" key="14">
    <source>
        <dbReference type="EMBL" id="HIX50629.1"/>
    </source>
</evidence>
<dbReference type="CDD" id="cd01561">
    <property type="entry name" value="CBS_like"/>
    <property type="match status" value="1"/>
</dbReference>
<dbReference type="InterPro" id="IPR001216">
    <property type="entry name" value="P-phosphate_BS"/>
</dbReference>
<dbReference type="NCBIfam" id="TIGR01139">
    <property type="entry name" value="cysK"/>
    <property type="match status" value="1"/>
</dbReference>
<evidence type="ECO:0000256" key="11">
    <source>
        <dbReference type="PIRSR" id="PIRSR605856-51"/>
    </source>
</evidence>
<evidence type="ECO:0000313" key="15">
    <source>
        <dbReference type="Proteomes" id="UP000886847"/>
    </source>
</evidence>
<dbReference type="InterPro" id="IPR005859">
    <property type="entry name" value="CysK"/>
</dbReference>
<dbReference type="Proteomes" id="UP000886847">
    <property type="component" value="Unassembled WGS sequence"/>
</dbReference>
<comment type="similarity">
    <text evidence="3 12">Belongs to the cysteine synthase/cystathionine beta-synthase family.</text>
</comment>
<dbReference type="NCBIfam" id="TIGR01136">
    <property type="entry name" value="cysKM"/>
    <property type="match status" value="1"/>
</dbReference>
<dbReference type="InterPro" id="IPR050214">
    <property type="entry name" value="Cys_Synth/Cystath_Beta-Synth"/>
</dbReference>
<sequence>MAYFASVADMVGGTPLLELARFGAERGLGGRLFAKLEKNNPAGSAKDRVAKYMIAAAERDGKLAAGGTIVEPTSGNTGIGLAAIARAKGYKVVLTMPSTMSPERVSLLRAYGAEVILTEGGKGMAGAIAEAERIARERGAYLAGQFSNPANPLAHYETTAPEIFGALAGRVDAFVSAVGTGGTLTGVGRYLREKNKDVYLVAVEPASSSVLTGGRAGAHAIQGIGAGFVPENLDTSLISEVIDVKDEEAFAYARAVGRSEGVLVGISSGAALFAAAQLAAREQFAGKNIVVLFPDGADRYLSTPLFS</sequence>
<feature type="domain" description="Tryptophan synthase beta chain-like PALP" evidence="13">
    <location>
        <begin position="9"/>
        <end position="295"/>
    </location>
</feature>
<feature type="binding site" evidence="10">
    <location>
        <position position="76"/>
    </location>
    <ligand>
        <name>pyridoxal 5'-phosphate</name>
        <dbReference type="ChEBI" id="CHEBI:597326"/>
    </ligand>
</feature>
<evidence type="ECO:0000256" key="3">
    <source>
        <dbReference type="ARBA" id="ARBA00007103"/>
    </source>
</evidence>
<evidence type="ECO:0000256" key="2">
    <source>
        <dbReference type="ARBA" id="ARBA00004962"/>
    </source>
</evidence>
<evidence type="ECO:0000259" key="13">
    <source>
        <dbReference type="Pfam" id="PF00291"/>
    </source>
</evidence>
<dbReference type="InterPro" id="IPR001926">
    <property type="entry name" value="TrpB-like_PALP"/>
</dbReference>
<reference evidence="14" key="1">
    <citation type="journal article" date="2021" name="PeerJ">
        <title>Extensive microbial diversity within the chicken gut microbiome revealed by metagenomics and culture.</title>
        <authorList>
            <person name="Gilroy R."/>
            <person name="Ravi A."/>
            <person name="Getino M."/>
            <person name="Pursley I."/>
            <person name="Horton D.L."/>
            <person name="Alikhan N.F."/>
            <person name="Baker D."/>
            <person name="Gharbi K."/>
            <person name="Hall N."/>
            <person name="Watson M."/>
            <person name="Adriaenssens E.M."/>
            <person name="Foster-Nyarko E."/>
            <person name="Jarju S."/>
            <person name="Secka A."/>
            <person name="Antonio M."/>
            <person name="Oren A."/>
            <person name="Chaudhuri R.R."/>
            <person name="La Ragione R."/>
            <person name="Hildebrand F."/>
            <person name="Pallen M.J."/>
        </authorList>
    </citation>
    <scope>NUCLEOTIDE SEQUENCE</scope>
    <source>
        <strain evidence="14">2189</strain>
    </source>
</reference>
<evidence type="ECO:0000256" key="10">
    <source>
        <dbReference type="PIRSR" id="PIRSR605856-50"/>
    </source>
</evidence>
<comment type="caution">
    <text evidence="14">The sequence shown here is derived from an EMBL/GenBank/DDBJ whole genome shotgun (WGS) entry which is preliminary data.</text>
</comment>
<proteinExistence type="inferred from homology"/>
<evidence type="ECO:0000256" key="1">
    <source>
        <dbReference type="ARBA" id="ARBA00001933"/>
    </source>
</evidence>
<evidence type="ECO:0000256" key="12">
    <source>
        <dbReference type="RuleBase" id="RU003985"/>
    </source>
</evidence>
<dbReference type="AlphaFoldDB" id="A0A9D1W1G3"/>
<evidence type="ECO:0000256" key="9">
    <source>
        <dbReference type="ARBA" id="ARBA00047931"/>
    </source>
</evidence>
<gene>
    <name evidence="14" type="primary">cysK</name>
    <name evidence="14" type="ORF">H9851_05040</name>
</gene>
<dbReference type="GO" id="GO:0006535">
    <property type="term" value="P:cysteine biosynthetic process from serine"/>
    <property type="evidence" value="ECO:0007669"/>
    <property type="project" value="UniProtKB-UniRule"/>
</dbReference>
<comment type="catalytic activity">
    <reaction evidence="9 12">
        <text>O-acetyl-L-serine + hydrogen sulfide = L-cysteine + acetate</text>
        <dbReference type="Rhea" id="RHEA:14829"/>
        <dbReference type="ChEBI" id="CHEBI:29919"/>
        <dbReference type="ChEBI" id="CHEBI:30089"/>
        <dbReference type="ChEBI" id="CHEBI:35235"/>
        <dbReference type="ChEBI" id="CHEBI:58340"/>
        <dbReference type="EC" id="2.5.1.47"/>
    </reaction>
</comment>
<dbReference type="PANTHER" id="PTHR10314">
    <property type="entry name" value="CYSTATHIONINE BETA-SYNTHASE"/>
    <property type="match status" value="1"/>
</dbReference>
<reference evidence="14" key="2">
    <citation type="submission" date="2021-04" db="EMBL/GenBank/DDBJ databases">
        <authorList>
            <person name="Gilroy R."/>
        </authorList>
    </citation>
    <scope>NUCLEOTIDE SEQUENCE</scope>
    <source>
        <strain evidence="14">2189</strain>
    </source>
</reference>
<dbReference type="InterPro" id="IPR036052">
    <property type="entry name" value="TrpB-like_PALP_sf"/>
</dbReference>
<keyword evidence="5 12" id="KW-0028">Amino-acid biosynthesis</keyword>
<dbReference type="Gene3D" id="3.40.50.1100">
    <property type="match status" value="2"/>
</dbReference>
<dbReference type="FunFam" id="3.40.50.1100:FF:000006">
    <property type="entry name" value="Cysteine synthase"/>
    <property type="match status" value="1"/>
</dbReference>
<accession>A0A9D1W1G3</accession>
<evidence type="ECO:0000256" key="7">
    <source>
        <dbReference type="ARBA" id="ARBA00022898"/>
    </source>
</evidence>
<dbReference type="GO" id="GO:0004124">
    <property type="term" value="F:cysteine synthase activity"/>
    <property type="evidence" value="ECO:0007669"/>
    <property type="project" value="UniProtKB-UniRule"/>
</dbReference>
<dbReference type="SUPFAM" id="SSF53686">
    <property type="entry name" value="Tryptophan synthase beta subunit-like PLP-dependent enzymes"/>
    <property type="match status" value="1"/>
</dbReference>